<dbReference type="InterPro" id="IPR049730">
    <property type="entry name" value="SNF2/RAD54-like_C"/>
</dbReference>
<evidence type="ECO:0000313" key="5">
    <source>
        <dbReference type="Proteomes" id="UP000184275"/>
    </source>
</evidence>
<organism evidence="4 5">
    <name type="scientific">Fibrobacter intestinalis</name>
    <dbReference type="NCBI Taxonomy" id="28122"/>
    <lineage>
        <taxon>Bacteria</taxon>
        <taxon>Pseudomonadati</taxon>
        <taxon>Fibrobacterota</taxon>
        <taxon>Fibrobacteria</taxon>
        <taxon>Fibrobacterales</taxon>
        <taxon>Fibrobacteraceae</taxon>
        <taxon>Fibrobacter</taxon>
    </lineage>
</organism>
<dbReference type="Pfam" id="PF00176">
    <property type="entry name" value="SNF2-rel_dom"/>
    <property type="match status" value="1"/>
</dbReference>
<evidence type="ECO:0000259" key="3">
    <source>
        <dbReference type="PROSITE" id="PS51194"/>
    </source>
</evidence>
<dbReference type="GO" id="GO:0005524">
    <property type="term" value="F:ATP binding"/>
    <property type="evidence" value="ECO:0007669"/>
    <property type="project" value="InterPro"/>
</dbReference>
<dbReference type="InterPro" id="IPR038718">
    <property type="entry name" value="SNF2-like_sf"/>
</dbReference>
<dbReference type="InterPro" id="IPR000330">
    <property type="entry name" value="SNF2_N"/>
</dbReference>
<dbReference type="GO" id="GO:0004386">
    <property type="term" value="F:helicase activity"/>
    <property type="evidence" value="ECO:0007669"/>
    <property type="project" value="UniProtKB-KW"/>
</dbReference>
<dbReference type="InterPro" id="IPR027417">
    <property type="entry name" value="P-loop_NTPase"/>
</dbReference>
<reference evidence="5" key="1">
    <citation type="submission" date="2016-11" db="EMBL/GenBank/DDBJ databases">
        <authorList>
            <person name="Varghese N."/>
            <person name="Submissions S."/>
        </authorList>
    </citation>
    <scope>NUCLEOTIDE SEQUENCE [LARGE SCALE GENOMIC DNA]</scope>
    <source>
        <strain evidence="5">UWOS</strain>
    </source>
</reference>
<dbReference type="CDD" id="cd18012">
    <property type="entry name" value="DEXQc_arch_SWI2_SNF2"/>
    <property type="match status" value="1"/>
</dbReference>
<gene>
    <name evidence="4" type="ORF">SAMN05720469_1413</name>
</gene>
<keyword evidence="4" id="KW-0067">ATP-binding</keyword>
<dbReference type="SMART" id="SM00490">
    <property type="entry name" value="HELICc"/>
    <property type="match status" value="1"/>
</dbReference>
<dbReference type="PROSITE" id="PS51192">
    <property type="entry name" value="HELICASE_ATP_BIND_1"/>
    <property type="match status" value="1"/>
</dbReference>
<keyword evidence="4" id="KW-0547">Nucleotide-binding</keyword>
<dbReference type="Gene3D" id="3.40.50.10810">
    <property type="entry name" value="Tandem AAA-ATPase domain"/>
    <property type="match status" value="1"/>
</dbReference>
<keyword evidence="5" id="KW-1185">Reference proteome</keyword>
<accession>A0A1M6YEI0</accession>
<proteinExistence type="predicted"/>
<dbReference type="SUPFAM" id="SSF52540">
    <property type="entry name" value="P-loop containing nucleoside triphosphate hydrolases"/>
    <property type="match status" value="2"/>
</dbReference>
<dbReference type="InterPro" id="IPR001650">
    <property type="entry name" value="Helicase_C-like"/>
</dbReference>
<dbReference type="InterPro" id="IPR014001">
    <property type="entry name" value="Helicase_ATP-bd"/>
</dbReference>
<dbReference type="Proteomes" id="UP000184275">
    <property type="component" value="Unassembled WGS sequence"/>
</dbReference>
<dbReference type="Gene3D" id="3.40.50.300">
    <property type="entry name" value="P-loop containing nucleotide triphosphate hydrolases"/>
    <property type="match status" value="1"/>
</dbReference>
<keyword evidence="4" id="KW-0347">Helicase</keyword>
<evidence type="ECO:0000256" key="1">
    <source>
        <dbReference type="ARBA" id="ARBA00022801"/>
    </source>
</evidence>
<name>A0A1M6YEI0_9BACT</name>
<dbReference type="GO" id="GO:0016787">
    <property type="term" value="F:hydrolase activity"/>
    <property type="evidence" value="ECO:0007669"/>
    <property type="project" value="UniProtKB-KW"/>
</dbReference>
<feature type="domain" description="Helicase ATP-binding" evidence="2">
    <location>
        <begin position="515"/>
        <end position="672"/>
    </location>
</feature>
<dbReference type="Pfam" id="PF00271">
    <property type="entry name" value="Helicase_C"/>
    <property type="match status" value="1"/>
</dbReference>
<dbReference type="AlphaFoldDB" id="A0A1M6YEI0"/>
<keyword evidence="1" id="KW-0378">Hydrolase</keyword>
<feature type="domain" description="Helicase C-terminal" evidence="3">
    <location>
        <begin position="796"/>
        <end position="949"/>
    </location>
</feature>
<dbReference type="PANTHER" id="PTHR10799">
    <property type="entry name" value="SNF2/RAD54 HELICASE FAMILY"/>
    <property type="match status" value="1"/>
</dbReference>
<dbReference type="EMBL" id="FRAW01000041">
    <property type="protein sequence ID" value="SHL16435.1"/>
    <property type="molecule type" value="Genomic_DNA"/>
</dbReference>
<dbReference type="CDD" id="cd18793">
    <property type="entry name" value="SF2_C_SNF"/>
    <property type="match status" value="1"/>
</dbReference>
<evidence type="ECO:0000259" key="2">
    <source>
        <dbReference type="PROSITE" id="PS51192"/>
    </source>
</evidence>
<dbReference type="PROSITE" id="PS51194">
    <property type="entry name" value="HELICASE_CTER"/>
    <property type="match status" value="1"/>
</dbReference>
<dbReference type="RefSeq" id="WP_073306046.1">
    <property type="nucleotide sequence ID" value="NZ_FRAW01000041.1"/>
</dbReference>
<protein>
    <submittedName>
        <fullName evidence="4">Superfamily II DNA or RNA helicase, SNF2 family</fullName>
    </submittedName>
</protein>
<evidence type="ECO:0000313" key="4">
    <source>
        <dbReference type="EMBL" id="SHL16435.1"/>
    </source>
</evidence>
<sequence>MAKKNEGGRAPKKLSLGQISDIWQNASATTENFRANIPLEDTVFNLGIDESGRAYFFFSNDKGALIALEDVVCGGSPLDLAIDRVKQQRLNTVSWGDGPNGVVYLDQSAEFAYQLFKGERNFRFGKSIVTNAEKTERTAVLLRIDPSEELKEDFSGVDFKLSLVLNTETETLENPIPLCPTYALCGKKIYRTRDLGINYNKLSDIEGVLNGKEIEKFLSLFASIFPSIKIEMTQFSETPMPKTPAEPALHFAGLDESGNLSIRQMWCFDPFPVDFVSENKPSTLVRLHVSSRTISRIPVTYGGTESWKKMDSLLRGCISRHPECKEEGARAYDIEGDELYITSALALPFLSENLSDLAQNYRLFGTEALSKFRFKKVTPQTHLSVGNGIDYFDTKCTVEIDGEIMSPRKIVELYEENNFIPLSDGSRAIIDKSFFTRLKRLLGREQKDGTYKISFFDMPLVDSLINAKIENAKETELPWQKFYFGFDTIPERKTAKLPVVKKLRDYQKYGLQWLGYVTENNLGACLADDMGLGKTIQTISLLASAYAKKSKGSSLVVVPKSLIENWKNELSKFAPELSVYAYYGTERSIDKARRHSVILTTYAVVRIDIKILQGEEFEYVVLDEVQQIKNTASQASKAVMLLSARHRIALSGTPMENNLGELYSIFRFLNPPMFGTEGEFNCRYGNPIQKENDEEAARELSAKIRPFILRRLKQEVAKELPERTEQVMYVDMSSEQAALYEQQRIFYQKLIKGEIAKNGFEKSQFCILQALTELRQIATVPESKTEGVVEGAKWERLVDAIAELVESGHRCLVFSNFLASIDAMAERLEKSEIAHLVMTGATTNRAELVKKFQQDGKYKVFLMTLKTGGVGLNLTGADYVFILDPWWNRSAEQQAIDRTHRIGQTRSVFCYRLISRGTIEEKIMELQQKKADLFSAIISSDGQQIKKLTEEDINYLLNV</sequence>
<dbReference type="SMART" id="SM00487">
    <property type="entry name" value="DEXDc"/>
    <property type="match status" value="1"/>
</dbReference>